<evidence type="ECO:0000256" key="9">
    <source>
        <dbReference type="SAM" id="Coils"/>
    </source>
</evidence>
<dbReference type="Gene3D" id="3.40.50.2300">
    <property type="match status" value="2"/>
</dbReference>
<keyword evidence="4" id="KW-0297">G-protein coupled receptor</keyword>
<organism evidence="14 15">
    <name type="scientific">Saccoglossus kowalevskii</name>
    <name type="common">Acorn worm</name>
    <dbReference type="NCBI Taxonomy" id="10224"/>
    <lineage>
        <taxon>Eukaryota</taxon>
        <taxon>Metazoa</taxon>
        <taxon>Hemichordata</taxon>
        <taxon>Enteropneusta</taxon>
        <taxon>Harrimaniidae</taxon>
        <taxon>Saccoglossus</taxon>
    </lineage>
</organism>
<feature type="chain" id="PRO_5047276059" evidence="12">
    <location>
        <begin position="23"/>
        <end position="711"/>
    </location>
</feature>
<dbReference type="RefSeq" id="XP_006812189.1">
    <property type="nucleotide sequence ID" value="XM_006812126.1"/>
</dbReference>
<evidence type="ECO:0000256" key="10">
    <source>
        <dbReference type="SAM" id="MobiDB-lite"/>
    </source>
</evidence>
<keyword evidence="12" id="KW-0732">Signal</keyword>
<feature type="transmembrane region" description="Helical" evidence="11">
    <location>
        <begin position="574"/>
        <end position="595"/>
    </location>
</feature>
<feature type="coiled-coil region" evidence="9">
    <location>
        <begin position="640"/>
        <end position="681"/>
    </location>
</feature>
<dbReference type="Gene3D" id="1.20.5.490">
    <property type="entry name" value="Single helix bin"/>
    <property type="match status" value="1"/>
</dbReference>
<keyword evidence="3 11" id="KW-1133">Transmembrane helix</keyword>
<dbReference type="PRINTS" id="PR01176">
    <property type="entry name" value="GABABRECEPTR"/>
</dbReference>
<accession>A0ABM0LWP8</accession>
<evidence type="ECO:0000256" key="7">
    <source>
        <dbReference type="ARBA" id="ARBA00023180"/>
    </source>
</evidence>
<dbReference type="Pfam" id="PF00003">
    <property type="entry name" value="7tm_3"/>
    <property type="match status" value="1"/>
</dbReference>
<evidence type="ECO:0000256" key="3">
    <source>
        <dbReference type="ARBA" id="ARBA00022989"/>
    </source>
</evidence>
<evidence type="ECO:0000256" key="1">
    <source>
        <dbReference type="ARBA" id="ARBA00004141"/>
    </source>
</evidence>
<keyword evidence="6" id="KW-0675">Receptor</keyword>
<dbReference type="Proteomes" id="UP000694865">
    <property type="component" value="Unplaced"/>
</dbReference>
<dbReference type="InterPro" id="IPR017978">
    <property type="entry name" value="GPCR_3_C"/>
</dbReference>
<dbReference type="PROSITE" id="PS50259">
    <property type="entry name" value="G_PROTEIN_RECEP_F3_4"/>
    <property type="match status" value="1"/>
</dbReference>
<dbReference type="Pfam" id="PF01094">
    <property type="entry name" value="ANF_receptor"/>
    <property type="match status" value="1"/>
</dbReference>
<keyword evidence="14" id="KW-1185">Reference proteome</keyword>
<proteinExistence type="predicted"/>
<keyword evidence="9" id="KW-0175">Coiled coil</keyword>
<evidence type="ECO:0000256" key="2">
    <source>
        <dbReference type="ARBA" id="ARBA00022692"/>
    </source>
</evidence>
<dbReference type="CDD" id="cd15047">
    <property type="entry name" value="7tmC_GABA-B-like"/>
    <property type="match status" value="1"/>
</dbReference>
<evidence type="ECO:0000313" key="15">
    <source>
        <dbReference type="RefSeq" id="XP_006812189.1"/>
    </source>
</evidence>
<dbReference type="SUPFAM" id="SSF53822">
    <property type="entry name" value="Periplasmic binding protein-like I"/>
    <property type="match status" value="1"/>
</dbReference>
<feature type="transmembrane region" description="Helical" evidence="11">
    <location>
        <begin position="458"/>
        <end position="479"/>
    </location>
</feature>
<feature type="transmembrane region" description="Helical" evidence="11">
    <location>
        <begin position="532"/>
        <end position="553"/>
    </location>
</feature>
<evidence type="ECO:0000256" key="11">
    <source>
        <dbReference type="SAM" id="Phobius"/>
    </source>
</evidence>
<evidence type="ECO:0000256" key="8">
    <source>
        <dbReference type="ARBA" id="ARBA00023224"/>
    </source>
</evidence>
<keyword evidence="5 11" id="KW-0472">Membrane</keyword>
<evidence type="ECO:0000259" key="13">
    <source>
        <dbReference type="PROSITE" id="PS50259"/>
    </source>
</evidence>
<dbReference type="InterPro" id="IPR002455">
    <property type="entry name" value="GPCR3_GABA-B"/>
</dbReference>
<keyword evidence="2 11" id="KW-0812">Transmembrane</keyword>
<evidence type="ECO:0000256" key="6">
    <source>
        <dbReference type="ARBA" id="ARBA00023170"/>
    </source>
</evidence>
<feature type="transmembrane region" description="Helical" evidence="11">
    <location>
        <begin position="499"/>
        <end position="520"/>
    </location>
</feature>
<comment type="subcellular location">
    <subcellularLocation>
        <location evidence="1">Membrane</location>
        <topology evidence="1">Multi-pass membrane protein</topology>
    </subcellularLocation>
</comment>
<name>A0ABM0LWP8_SACKO</name>
<feature type="signal peptide" evidence="12">
    <location>
        <begin position="1"/>
        <end position="22"/>
    </location>
</feature>
<keyword evidence="7" id="KW-0325">Glycoprotein</keyword>
<feature type="domain" description="G-protein coupled receptors family 3 profile" evidence="13">
    <location>
        <begin position="529"/>
        <end position="598"/>
    </location>
</feature>
<dbReference type="PRINTS" id="PR01177">
    <property type="entry name" value="GABAB1RECPTR"/>
</dbReference>
<dbReference type="GeneID" id="102804796"/>
<dbReference type="InterPro" id="IPR001828">
    <property type="entry name" value="ANF_lig-bd_rcpt"/>
</dbReference>
<dbReference type="InterPro" id="IPR028082">
    <property type="entry name" value="Peripla_BP_I"/>
</dbReference>
<dbReference type="CDD" id="cd06366">
    <property type="entry name" value="PBP1_GABAb_receptor"/>
    <property type="match status" value="1"/>
</dbReference>
<feature type="region of interest" description="Disordered" evidence="10">
    <location>
        <begin position="682"/>
        <end position="711"/>
    </location>
</feature>
<gene>
    <name evidence="15" type="primary">LOC102804796</name>
</gene>
<dbReference type="PANTHER" id="PTHR10519:SF46">
    <property type="entry name" value="METABOTROPIC GABA-B RECEPTOR SUBTYPE 3, ISOFORM A"/>
    <property type="match status" value="1"/>
</dbReference>
<evidence type="ECO:0000256" key="12">
    <source>
        <dbReference type="SAM" id="SignalP"/>
    </source>
</evidence>
<evidence type="ECO:0000256" key="4">
    <source>
        <dbReference type="ARBA" id="ARBA00023040"/>
    </source>
</evidence>
<evidence type="ECO:0000256" key="5">
    <source>
        <dbReference type="ARBA" id="ARBA00023136"/>
    </source>
</evidence>
<protein>
    <submittedName>
        <fullName evidence="15">Gamma-aminobutyric acid type B receptor subunit 1-like</fullName>
    </submittedName>
</protein>
<feature type="compositionally biased region" description="Polar residues" evidence="10">
    <location>
        <begin position="682"/>
        <end position="696"/>
    </location>
</feature>
<sequence>MSMFILRISTLLVLFEIYAAEASKVNLTIGALFPMGGGVWDGSGILPGVELALQHINDNPSILPNYTLRMEWKDTQCDAGVGMKSFFELLYEKPTKIVLLGAACSIVSQPVAATAQHWNLVQLSYASASDTLSNTDRFKYFFRIFPTDSGLNAPRIELLLQYGWRRVATIHQTEDLFARGTDLLISGLEDKGIKLLTSESVEPGSVPTNQLSNIKKKDGRIILVSMYEDQARLLFCEAYKQGLYGQKYVYLLPGWYTDGWWIVSDHNIDCTVDQMKEAIEGYISVESLLLSRDDDVTVSGLTPLEYLDAYNTLTNGSDLSAEAFASYGYDATWVLALMFHKVAIQLERSGSSVRIEDFDYDNTNGLRELFIDALNSTNFLGVTGPISFNENGDRFGITKIEQLREIGNELVETTLGLYYPTDELGWLNESNKFEFKGGVIPLDAARVMFEQQRISTSVYIIFSSMSSLGVVLVCLFLAFNIKNRKRKLIKLSSPSINNIIAVGCALSYLSALLLGLDRILESPDAFVNICRARMWTLCIGFTLAFGGLFTKTWRVYFVFTNATKRRRVIKDSHLFLCLFVLLVIDIVILASWMVLDPPQRTTRNFTATVIALRINPIDSRVVITTMIGGNNGVKKVSPEGSDLNNKLKEKEALIETLKSTLEDKDEEIADLQAQLQKAKSMWQEQSMSSSIVTVGKSSPEPRENGECEQQL</sequence>
<dbReference type="PANTHER" id="PTHR10519">
    <property type="entry name" value="GABA-B RECEPTOR"/>
    <property type="match status" value="1"/>
</dbReference>
<keyword evidence="8" id="KW-0807">Transducer</keyword>
<evidence type="ECO:0000313" key="14">
    <source>
        <dbReference type="Proteomes" id="UP000694865"/>
    </source>
</evidence>
<reference evidence="15" key="1">
    <citation type="submission" date="2025-08" db="UniProtKB">
        <authorList>
            <consortium name="RefSeq"/>
        </authorList>
    </citation>
    <scope>IDENTIFICATION</scope>
    <source>
        <tissue evidence="15">Testes</tissue>
    </source>
</reference>